<evidence type="ECO:0000313" key="8">
    <source>
        <dbReference type="Proteomes" id="UP000057043"/>
    </source>
</evidence>
<reference evidence="6" key="1">
    <citation type="journal article" date="2015" name="MBio">
        <title>Genome-resolved metagenomic analysis reveals roles for candidate phyla and other microbial community members in biogeochemical transformations in oil reservoirs.</title>
        <authorList>
            <person name="Hu P."/>
            <person name="Tom L."/>
            <person name="Singh A."/>
            <person name="Thomas B.C."/>
            <person name="Baker B.J."/>
            <person name="Piceno Y.M."/>
            <person name="Andersen G.L."/>
            <person name="Banfield J.F."/>
        </authorList>
    </citation>
    <scope>NUCLEOTIDE SEQUENCE [LARGE SCALE GENOMIC DNA]</scope>
    <source>
        <strain evidence="6">56_747</strain>
    </source>
</reference>
<comment type="caution">
    <text evidence="6">The sequence shown here is derived from an EMBL/GenBank/DDBJ whole genome shotgun (WGS) entry which is preliminary data.</text>
</comment>
<evidence type="ECO:0000256" key="3">
    <source>
        <dbReference type="ARBA" id="ARBA00022722"/>
    </source>
</evidence>
<keyword evidence="6" id="KW-0808">Transferase</keyword>
<dbReference type="PATRIC" id="fig|301375.6.peg.1356"/>
<evidence type="ECO:0000313" key="6">
    <source>
        <dbReference type="EMBL" id="KUK95173.1"/>
    </source>
</evidence>
<dbReference type="Proteomes" id="UP000053961">
    <property type="component" value="Unassembled WGS sequence"/>
</dbReference>
<evidence type="ECO:0000256" key="4">
    <source>
        <dbReference type="ARBA" id="ARBA00022801"/>
    </source>
</evidence>
<dbReference type="Proteomes" id="UP000057043">
    <property type="component" value="Unassembled WGS sequence"/>
</dbReference>
<protein>
    <submittedName>
        <fullName evidence="6">Nucleotidyltransferase</fullName>
    </submittedName>
</protein>
<reference evidence="7 8" key="2">
    <citation type="journal article" date="2015" name="MBio">
        <title>Genome-Resolved Metagenomic Analysis Reveals Roles for Candidate Phyla and Other Microbial Community Members in Biogeochemical Transformations in Oil Reservoirs.</title>
        <authorList>
            <person name="Hu P."/>
            <person name="Tom L."/>
            <person name="Singh A."/>
            <person name="Thomas B.C."/>
            <person name="Baker B.J."/>
            <person name="Piceno Y.M."/>
            <person name="Andersen G.L."/>
            <person name="Banfield J.F."/>
        </authorList>
    </citation>
    <scope>NUCLEOTIDE SEQUENCE [LARGE SCALE GENOMIC DNA]</scope>
    <source>
        <strain evidence="5">57_489</strain>
    </source>
</reference>
<dbReference type="AlphaFoldDB" id="A0A101IHM6"/>
<organism evidence="6 7">
    <name type="scientific">Methanothrix harundinacea</name>
    <dbReference type="NCBI Taxonomy" id="301375"/>
    <lineage>
        <taxon>Archaea</taxon>
        <taxon>Methanobacteriati</taxon>
        <taxon>Methanobacteriota</taxon>
        <taxon>Stenosarchaea group</taxon>
        <taxon>Methanomicrobia</taxon>
        <taxon>Methanotrichales</taxon>
        <taxon>Methanotrichaceae</taxon>
        <taxon>Methanothrix</taxon>
    </lineage>
</organism>
<dbReference type="GO" id="GO:0016787">
    <property type="term" value="F:hydrolase activity"/>
    <property type="evidence" value="ECO:0007669"/>
    <property type="project" value="UniProtKB-KW"/>
</dbReference>
<evidence type="ECO:0000256" key="1">
    <source>
        <dbReference type="ARBA" id="ARBA00022553"/>
    </source>
</evidence>
<keyword evidence="3" id="KW-0540">Nuclease</keyword>
<keyword evidence="4" id="KW-0378">Hydrolase</keyword>
<dbReference type="EMBL" id="LGHB01000037">
    <property type="protein sequence ID" value="KUK95173.1"/>
    <property type="molecule type" value="Genomic_DNA"/>
</dbReference>
<dbReference type="Pfam" id="PF01934">
    <property type="entry name" value="HepT-like"/>
    <property type="match status" value="1"/>
</dbReference>
<dbReference type="GO" id="GO:0016740">
    <property type="term" value="F:transferase activity"/>
    <property type="evidence" value="ECO:0007669"/>
    <property type="project" value="UniProtKB-KW"/>
</dbReference>
<accession>A0A101IHM6</accession>
<name>A0A101IHM6_9EURY</name>
<dbReference type="InterPro" id="IPR008201">
    <property type="entry name" value="HepT-like"/>
</dbReference>
<keyword evidence="1" id="KW-0597">Phosphoprotein</keyword>
<keyword evidence="2" id="KW-1277">Toxin-antitoxin system</keyword>
<dbReference type="EMBL" id="LGFT01000011">
    <property type="protein sequence ID" value="KUK44983.1"/>
    <property type="molecule type" value="Genomic_DNA"/>
</dbReference>
<gene>
    <name evidence="5" type="ORF">XD72_0689</name>
    <name evidence="6" type="ORF">XE07_1911</name>
</gene>
<dbReference type="GO" id="GO:0110001">
    <property type="term" value="C:toxin-antitoxin complex"/>
    <property type="evidence" value="ECO:0007669"/>
    <property type="project" value="InterPro"/>
</dbReference>
<evidence type="ECO:0000256" key="2">
    <source>
        <dbReference type="ARBA" id="ARBA00022649"/>
    </source>
</evidence>
<dbReference type="GO" id="GO:0004540">
    <property type="term" value="F:RNA nuclease activity"/>
    <property type="evidence" value="ECO:0007669"/>
    <property type="project" value="InterPro"/>
</dbReference>
<proteinExistence type="predicted"/>
<evidence type="ECO:0000313" key="5">
    <source>
        <dbReference type="EMBL" id="KUK44983.1"/>
    </source>
</evidence>
<evidence type="ECO:0000313" key="7">
    <source>
        <dbReference type="Proteomes" id="UP000053961"/>
    </source>
</evidence>
<sequence>MRTTSLFKIGSFIIFRSLTKPGMRHALVHRYFEMDTNLVWSVVESDLPELKRKIAAILEEL</sequence>